<evidence type="ECO:0000256" key="1">
    <source>
        <dbReference type="SAM" id="SignalP"/>
    </source>
</evidence>
<dbReference type="EMBL" id="JBHUOX010000001">
    <property type="protein sequence ID" value="MFD2998899.1"/>
    <property type="molecule type" value="Genomic_DNA"/>
</dbReference>
<dbReference type="Proteomes" id="UP001597641">
    <property type="component" value="Unassembled WGS sequence"/>
</dbReference>
<proteinExistence type="predicted"/>
<gene>
    <name evidence="2" type="ORF">ACFS7Z_00885</name>
</gene>
<feature type="signal peptide" evidence="1">
    <location>
        <begin position="1"/>
        <end position="27"/>
    </location>
</feature>
<sequence>MMMKQKYVFALATLLPLAATLSFSTIAQNTNKVLPAQHKQHVQLGSENDFDTNYETLSGINLQYIGKGNYQLDFSQKLNEDAILSIKNTAQKVVYKKPVNVNNKTSSWRYKLGKLKPGTYLVEVATSDTTYWTKFEIGR</sequence>
<protein>
    <recommendedName>
        <fullName evidence="4">Por secretion system C-terminal sorting domain-containing protein</fullName>
    </recommendedName>
</protein>
<name>A0ABW6BQ55_9BACT</name>
<dbReference type="RefSeq" id="WP_377479458.1">
    <property type="nucleotide sequence ID" value="NZ_JBHUOX010000001.1"/>
</dbReference>
<reference evidence="3" key="1">
    <citation type="journal article" date="2019" name="Int. J. Syst. Evol. Microbiol.">
        <title>The Global Catalogue of Microorganisms (GCM) 10K type strain sequencing project: providing services to taxonomists for standard genome sequencing and annotation.</title>
        <authorList>
            <consortium name="The Broad Institute Genomics Platform"/>
            <consortium name="The Broad Institute Genome Sequencing Center for Infectious Disease"/>
            <person name="Wu L."/>
            <person name="Ma J."/>
        </authorList>
    </citation>
    <scope>NUCLEOTIDE SEQUENCE [LARGE SCALE GENOMIC DNA]</scope>
    <source>
        <strain evidence="3">KCTC 23984</strain>
    </source>
</reference>
<evidence type="ECO:0008006" key="4">
    <source>
        <dbReference type="Google" id="ProtNLM"/>
    </source>
</evidence>
<accession>A0ABW6BQ55</accession>
<keyword evidence="3" id="KW-1185">Reference proteome</keyword>
<organism evidence="2 3">
    <name type="scientific">Pontibacter toksunensis</name>
    <dbReference type="NCBI Taxonomy" id="1332631"/>
    <lineage>
        <taxon>Bacteria</taxon>
        <taxon>Pseudomonadati</taxon>
        <taxon>Bacteroidota</taxon>
        <taxon>Cytophagia</taxon>
        <taxon>Cytophagales</taxon>
        <taxon>Hymenobacteraceae</taxon>
        <taxon>Pontibacter</taxon>
    </lineage>
</organism>
<evidence type="ECO:0000313" key="3">
    <source>
        <dbReference type="Proteomes" id="UP001597641"/>
    </source>
</evidence>
<feature type="chain" id="PRO_5047109595" description="Por secretion system C-terminal sorting domain-containing protein" evidence="1">
    <location>
        <begin position="28"/>
        <end position="139"/>
    </location>
</feature>
<keyword evidence="1" id="KW-0732">Signal</keyword>
<evidence type="ECO:0000313" key="2">
    <source>
        <dbReference type="EMBL" id="MFD2998899.1"/>
    </source>
</evidence>
<comment type="caution">
    <text evidence="2">The sequence shown here is derived from an EMBL/GenBank/DDBJ whole genome shotgun (WGS) entry which is preliminary data.</text>
</comment>